<dbReference type="EMBL" id="NNRM01000017">
    <property type="protein sequence ID" value="OYR27551.1"/>
    <property type="molecule type" value="Genomic_DNA"/>
</dbReference>
<evidence type="ECO:0000313" key="5">
    <source>
        <dbReference type="Proteomes" id="UP000526233"/>
    </source>
</evidence>
<dbReference type="Proteomes" id="UP000526233">
    <property type="component" value="Unassembled WGS sequence"/>
</dbReference>
<gene>
    <name evidence="3" type="ORF">CEV34_1689</name>
    <name evidence="2" type="ORF">EHE22_12820</name>
</gene>
<evidence type="ECO:0000256" key="1">
    <source>
        <dbReference type="SAM" id="MobiDB-lite"/>
    </source>
</evidence>
<proteinExistence type="predicted"/>
<dbReference type="RefSeq" id="WP_007873117.1">
    <property type="nucleotide sequence ID" value="NZ_CAXURC020000001.1"/>
</dbReference>
<comment type="caution">
    <text evidence="3">The sequence shown here is derived from an EMBL/GenBank/DDBJ whole genome shotgun (WGS) entry which is preliminary data.</text>
</comment>
<evidence type="ECO:0000313" key="3">
    <source>
        <dbReference type="EMBL" id="OYR27551.1"/>
    </source>
</evidence>
<dbReference type="STRING" id="419475.A8A54_00265"/>
<feature type="compositionally biased region" description="Polar residues" evidence="1">
    <location>
        <begin position="44"/>
        <end position="60"/>
    </location>
</feature>
<evidence type="ECO:0000313" key="4">
    <source>
        <dbReference type="Proteomes" id="UP000216188"/>
    </source>
</evidence>
<sequence>MRQNFPDFATVLKEAEAGGDSDEQTQRPHIGLASAVFSAGFSPIASSGPATQTTFPSFDTNEVDDEAENVKRDLAERMKNQSPASIRSELDLKPGMKRAELQRLRRSFAASNHPDRLPEEFRLAAEQRMKTANALLDSAMASATNEL</sequence>
<feature type="region of interest" description="Disordered" evidence="1">
    <location>
        <begin position="1"/>
        <end position="28"/>
    </location>
</feature>
<reference evidence="2 5" key="2">
    <citation type="submission" date="2018-11" db="EMBL/GenBank/DDBJ databases">
        <title>Genome sequencing and analysis.</title>
        <authorList>
            <person name="Huang Y.-T."/>
        </authorList>
    </citation>
    <scope>NUCLEOTIDE SEQUENCE [LARGE SCALE GENOMIC DNA]</scope>
    <source>
        <strain evidence="2 5">SHIN</strain>
    </source>
</reference>
<accession>A0A256GLR9</accession>
<keyword evidence="4" id="KW-1185">Reference proteome</keyword>
<feature type="region of interest" description="Disordered" evidence="1">
    <location>
        <begin position="43"/>
        <end position="63"/>
    </location>
</feature>
<protein>
    <submittedName>
        <fullName evidence="3">Uncharacterized protein</fullName>
    </submittedName>
</protein>
<reference evidence="3 4" key="1">
    <citation type="submission" date="2017-07" db="EMBL/GenBank/DDBJ databases">
        <title>Phylogenetic study on the rhizospheric bacterium Ochrobactrum sp. A44.</title>
        <authorList>
            <person name="Krzyzanowska D.M."/>
            <person name="Ossowicki A."/>
            <person name="Rajewska M."/>
            <person name="Maciag T."/>
            <person name="Kaczynski Z."/>
            <person name="Czerwicka M."/>
            <person name="Jafra S."/>
        </authorList>
    </citation>
    <scope>NUCLEOTIDE SEQUENCE [LARGE SCALE GENOMIC DNA]</scope>
    <source>
        <strain evidence="3 4">CCUG 30717</strain>
    </source>
</reference>
<dbReference type="AlphaFoldDB" id="A0A256GLR9"/>
<dbReference type="EMBL" id="PKQI01000002">
    <property type="protein sequence ID" value="NNV21309.1"/>
    <property type="molecule type" value="Genomic_DNA"/>
</dbReference>
<name>A0A256GLR9_9HYPH</name>
<organism evidence="3 4">
    <name type="scientific">Brucella pseudogrignonensis</name>
    <dbReference type="NCBI Taxonomy" id="419475"/>
    <lineage>
        <taxon>Bacteria</taxon>
        <taxon>Pseudomonadati</taxon>
        <taxon>Pseudomonadota</taxon>
        <taxon>Alphaproteobacteria</taxon>
        <taxon>Hyphomicrobiales</taxon>
        <taxon>Brucellaceae</taxon>
        <taxon>Brucella/Ochrobactrum group</taxon>
        <taxon>Brucella</taxon>
    </lineage>
</organism>
<evidence type="ECO:0000313" key="2">
    <source>
        <dbReference type="EMBL" id="NNV21309.1"/>
    </source>
</evidence>
<dbReference type="Proteomes" id="UP000216188">
    <property type="component" value="Unassembled WGS sequence"/>
</dbReference>